<dbReference type="EMBL" id="OY731403">
    <property type="protein sequence ID" value="CAJ1964960.1"/>
    <property type="molecule type" value="Genomic_DNA"/>
</dbReference>
<sequence>TQQVVSELKVDRQWVRVAFVSKVFLITWIRSKSRDVEVLKDYIDKWGYRESKINISQKELKAKGGTWLQCGSKKGRAVIIK</sequence>
<reference evidence="1" key="1">
    <citation type="submission" date="2023-10" db="EMBL/GenBank/DDBJ databases">
        <authorList>
            <person name="Domelevo Entfellner J.-B."/>
        </authorList>
    </citation>
    <scope>NUCLEOTIDE SEQUENCE</scope>
</reference>
<dbReference type="AlphaFoldDB" id="A0AA86T398"/>
<gene>
    <name evidence="1" type="ORF">AYBTSS11_LOCUS20592</name>
</gene>
<evidence type="ECO:0000313" key="1">
    <source>
        <dbReference type="EMBL" id="CAJ1964960.1"/>
    </source>
</evidence>
<feature type="non-terminal residue" evidence="1">
    <location>
        <position position="1"/>
    </location>
</feature>
<dbReference type="Gramene" id="rna-AYBTSS11_LOCUS20592">
    <property type="protein sequence ID" value="CAJ1964960.1"/>
    <property type="gene ID" value="gene-AYBTSS11_LOCUS20592"/>
</dbReference>
<organism evidence="1 2">
    <name type="scientific">Sphenostylis stenocarpa</name>
    <dbReference type="NCBI Taxonomy" id="92480"/>
    <lineage>
        <taxon>Eukaryota</taxon>
        <taxon>Viridiplantae</taxon>
        <taxon>Streptophyta</taxon>
        <taxon>Embryophyta</taxon>
        <taxon>Tracheophyta</taxon>
        <taxon>Spermatophyta</taxon>
        <taxon>Magnoliopsida</taxon>
        <taxon>eudicotyledons</taxon>
        <taxon>Gunneridae</taxon>
        <taxon>Pentapetalae</taxon>
        <taxon>rosids</taxon>
        <taxon>fabids</taxon>
        <taxon>Fabales</taxon>
        <taxon>Fabaceae</taxon>
        <taxon>Papilionoideae</taxon>
        <taxon>50 kb inversion clade</taxon>
        <taxon>NPAAA clade</taxon>
        <taxon>indigoferoid/millettioid clade</taxon>
        <taxon>Phaseoleae</taxon>
        <taxon>Sphenostylis</taxon>
    </lineage>
</organism>
<dbReference type="Proteomes" id="UP001189624">
    <property type="component" value="Chromosome 6"/>
</dbReference>
<keyword evidence="2" id="KW-1185">Reference proteome</keyword>
<evidence type="ECO:0000313" key="2">
    <source>
        <dbReference type="Proteomes" id="UP001189624"/>
    </source>
</evidence>
<accession>A0AA86T398</accession>
<protein>
    <submittedName>
        <fullName evidence="1">Uncharacterized protein</fullName>
    </submittedName>
</protein>
<name>A0AA86T398_9FABA</name>
<proteinExistence type="predicted"/>